<dbReference type="Proteomes" id="UP000799441">
    <property type="component" value="Unassembled WGS sequence"/>
</dbReference>
<dbReference type="AlphaFoldDB" id="A0A9P4UQ20"/>
<name>A0A9P4UQ20_9PEZI</name>
<evidence type="ECO:0000313" key="2">
    <source>
        <dbReference type="EMBL" id="KAF2724047.1"/>
    </source>
</evidence>
<accession>A0A9P4UQ20</accession>
<reference evidence="2" key="1">
    <citation type="journal article" date="2020" name="Stud. Mycol.">
        <title>101 Dothideomycetes genomes: a test case for predicting lifestyles and emergence of pathogens.</title>
        <authorList>
            <person name="Haridas S."/>
            <person name="Albert R."/>
            <person name="Binder M."/>
            <person name="Bloem J."/>
            <person name="Labutti K."/>
            <person name="Salamov A."/>
            <person name="Andreopoulos B."/>
            <person name="Baker S."/>
            <person name="Barry K."/>
            <person name="Bills G."/>
            <person name="Bluhm B."/>
            <person name="Cannon C."/>
            <person name="Castanera R."/>
            <person name="Culley D."/>
            <person name="Daum C."/>
            <person name="Ezra D."/>
            <person name="Gonzalez J."/>
            <person name="Henrissat B."/>
            <person name="Kuo A."/>
            <person name="Liang C."/>
            <person name="Lipzen A."/>
            <person name="Lutzoni F."/>
            <person name="Magnuson J."/>
            <person name="Mondo S."/>
            <person name="Nolan M."/>
            <person name="Ohm R."/>
            <person name="Pangilinan J."/>
            <person name="Park H.-J."/>
            <person name="Ramirez L."/>
            <person name="Alfaro M."/>
            <person name="Sun H."/>
            <person name="Tritt A."/>
            <person name="Yoshinaga Y."/>
            <person name="Zwiers L.-H."/>
            <person name="Turgeon B."/>
            <person name="Goodwin S."/>
            <person name="Spatafora J."/>
            <person name="Crous P."/>
            <person name="Grigoriev I."/>
        </authorList>
    </citation>
    <scope>NUCLEOTIDE SEQUENCE</scope>
    <source>
        <strain evidence="2">CBS 116435</strain>
    </source>
</reference>
<organism evidence="2 3">
    <name type="scientific">Polychaeton citri CBS 116435</name>
    <dbReference type="NCBI Taxonomy" id="1314669"/>
    <lineage>
        <taxon>Eukaryota</taxon>
        <taxon>Fungi</taxon>
        <taxon>Dikarya</taxon>
        <taxon>Ascomycota</taxon>
        <taxon>Pezizomycotina</taxon>
        <taxon>Dothideomycetes</taxon>
        <taxon>Dothideomycetidae</taxon>
        <taxon>Capnodiales</taxon>
        <taxon>Capnodiaceae</taxon>
        <taxon>Polychaeton</taxon>
    </lineage>
</organism>
<proteinExistence type="predicted"/>
<feature type="signal peptide" evidence="1">
    <location>
        <begin position="1"/>
        <end position="18"/>
    </location>
</feature>
<evidence type="ECO:0000256" key="1">
    <source>
        <dbReference type="SAM" id="SignalP"/>
    </source>
</evidence>
<protein>
    <recommendedName>
        <fullName evidence="4">Osmotin, thaumatin-like protein</fullName>
    </recommendedName>
</protein>
<keyword evidence="3" id="KW-1185">Reference proteome</keyword>
<dbReference type="EMBL" id="MU003773">
    <property type="protein sequence ID" value="KAF2724047.1"/>
    <property type="molecule type" value="Genomic_DNA"/>
</dbReference>
<evidence type="ECO:0008006" key="4">
    <source>
        <dbReference type="Google" id="ProtNLM"/>
    </source>
</evidence>
<keyword evidence="1" id="KW-0732">Signal</keyword>
<comment type="caution">
    <text evidence="2">The sequence shown here is derived from an EMBL/GenBank/DDBJ whole genome shotgun (WGS) entry which is preliminary data.</text>
</comment>
<evidence type="ECO:0000313" key="3">
    <source>
        <dbReference type="Proteomes" id="UP000799441"/>
    </source>
</evidence>
<sequence length="337" mass="35581">MHSSHLLLILAIATGTFAQTELTLNEHYDVIYENTTSWTSSSTEWPTPIATLSAHPSIVTHRTTRTHYLPDATTSSPSTFTKTIQTLPVFTIPFTEPTTTSTSTTTLHVPLLSKPHSTSYTTRTISFGDCGHHNEQDCIASFSTKTSQVVKTTSSPAPTPVPTNLSLFVLRKYANPSGVEYEGKVVNACSTAGTFEVSCVNGCGSDTESFTITEGPRTYVGPAEPATVYLGSHKTGIEVAPCLTGQDACKLDGTTSAVCSVAYTSSKTGGHSSSTVYADATILPRADLYWYPLNVKEGQEKLAQANAKSCNWAARPTALAAGAVGVGMLGLGAVLGL</sequence>
<gene>
    <name evidence="2" type="ORF">K431DRAFT_310390</name>
</gene>
<feature type="chain" id="PRO_5040486710" description="Osmotin, thaumatin-like protein" evidence="1">
    <location>
        <begin position="19"/>
        <end position="337"/>
    </location>
</feature>